<dbReference type="EC" id="2.4.-.-" evidence="2"/>
<evidence type="ECO:0000259" key="1">
    <source>
        <dbReference type="Pfam" id="PF10111"/>
    </source>
</evidence>
<dbReference type="InterPro" id="IPR050834">
    <property type="entry name" value="Glycosyltransf_2"/>
</dbReference>
<keyword evidence="2" id="KW-0808">Transferase</keyword>
<keyword evidence="2" id="KW-0328">Glycosyltransferase</keyword>
<gene>
    <name evidence="2" type="ORF">ACE1CC_34100</name>
</gene>
<dbReference type="InterPro" id="IPR029044">
    <property type="entry name" value="Nucleotide-diphossugar_trans"/>
</dbReference>
<feature type="domain" description="Glycosyltransferase 2-like prokaryotic type" evidence="1">
    <location>
        <begin position="5"/>
        <end position="249"/>
    </location>
</feature>
<organism evidence="2 3">
    <name type="scientific">Floridaenema aerugineum BLCC-F46</name>
    <dbReference type="NCBI Taxonomy" id="3153654"/>
    <lineage>
        <taxon>Bacteria</taxon>
        <taxon>Bacillati</taxon>
        <taxon>Cyanobacteriota</taxon>
        <taxon>Cyanophyceae</taxon>
        <taxon>Oscillatoriophycideae</taxon>
        <taxon>Aerosakkonematales</taxon>
        <taxon>Aerosakkonemataceae</taxon>
        <taxon>Floridanema</taxon>
        <taxon>Floridanema aerugineum</taxon>
    </lineage>
</organism>
<reference evidence="2 3" key="1">
    <citation type="submission" date="2024-09" db="EMBL/GenBank/DDBJ databases">
        <title>Floridaenema gen nov. (Aerosakkonemataceae, Aerosakkonematales ord. nov., Cyanobacteria) from benthic tropical and subtropical fresh waters, with the description of four new species.</title>
        <authorList>
            <person name="Moretto J.A."/>
            <person name="Berthold D.E."/>
            <person name="Lefler F.W."/>
            <person name="Huang I.-S."/>
            <person name="Laughinghouse H. IV."/>
        </authorList>
    </citation>
    <scope>NUCLEOTIDE SEQUENCE [LARGE SCALE GENOMIC DNA]</scope>
    <source>
        <strain evidence="2 3">BLCC-F46</strain>
    </source>
</reference>
<dbReference type="SUPFAM" id="SSF53448">
    <property type="entry name" value="Nucleotide-diphospho-sugar transferases"/>
    <property type="match status" value="1"/>
</dbReference>
<dbReference type="InterPro" id="IPR019290">
    <property type="entry name" value="GlycosylTrfase-like_prok"/>
</dbReference>
<proteinExistence type="predicted"/>
<sequence>MPLISVIIPVYNGEKTIQETVESVLNQTFKDWELIIINDGSQDATLDIVSRIEDPRIKVFSYPNAGLATSRNRGIDRASGEFISFLDADDLWTADKLELQLKALQENSQAAVAYSWTDLIDESSKFIRPSSHITANGDVYARLLLVNFLENGSNPLICKQALTEVGGFDESLSGAADWDLWLRLAVRYQFVAVPYSQILYRVSANSMSRNIPTQAADQVKVLKKVFEQIPESLQYLKNSSYSNMYKYLIYRCFEGLPTREKGLAASQFLWFAIKNEPSLCRSGITWKVLLKIITVILLPAIPAQKLFTKFPKLFNTNTLLGYIKYDVS</sequence>
<comment type="caution">
    <text evidence="2">The sequence shown here is derived from an EMBL/GenBank/DDBJ whole genome shotgun (WGS) entry which is preliminary data.</text>
</comment>
<dbReference type="Proteomes" id="UP001576774">
    <property type="component" value="Unassembled WGS sequence"/>
</dbReference>
<name>A0ABV4XHS6_9CYAN</name>
<dbReference type="GO" id="GO:0016757">
    <property type="term" value="F:glycosyltransferase activity"/>
    <property type="evidence" value="ECO:0007669"/>
    <property type="project" value="UniProtKB-KW"/>
</dbReference>
<dbReference type="RefSeq" id="WP_413274872.1">
    <property type="nucleotide sequence ID" value="NZ_JBHFNQ010000254.1"/>
</dbReference>
<dbReference type="Gene3D" id="3.90.550.10">
    <property type="entry name" value="Spore Coat Polysaccharide Biosynthesis Protein SpsA, Chain A"/>
    <property type="match status" value="1"/>
</dbReference>
<dbReference type="Pfam" id="PF10111">
    <property type="entry name" value="Glyco_tranf_2_2"/>
    <property type="match status" value="1"/>
</dbReference>
<accession>A0ABV4XHS6</accession>
<keyword evidence="3" id="KW-1185">Reference proteome</keyword>
<protein>
    <submittedName>
        <fullName evidence="2">Glycosyltransferase</fullName>
        <ecNumber evidence="2">2.4.-.-</ecNumber>
    </submittedName>
</protein>
<dbReference type="PANTHER" id="PTHR43685">
    <property type="entry name" value="GLYCOSYLTRANSFERASE"/>
    <property type="match status" value="1"/>
</dbReference>
<dbReference type="PANTHER" id="PTHR43685:SF2">
    <property type="entry name" value="GLYCOSYLTRANSFERASE 2-LIKE DOMAIN-CONTAINING PROTEIN"/>
    <property type="match status" value="1"/>
</dbReference>
<dbReference type="EMBL" id="JBHFNQ010000254">
    <property type="protein sequence ID" value="MFB2881907.1"/>
    <property type="molecule type" value="Genomic_DNA"/>
</dbReference>
<evidence type="ECO:0000313" key="2">
    <source>
        <dbReference type="EMBL" id="MFB2881907.1"/>
    </source>
</evidence>
<evidence type="ECO:0000313" key="3">
    <source>
        <dbReference type="Proteomes" id="UP001576774"/>
    </source>
</evidence>